<protein>
    <submittedName>
        <fullName evidence="2">Uncharacterized protein</fullName>
    </submittedName>
</protein>
<organism evidence="2 3">
    <name type="scientific">Cladorrhinum samala</name>
    <dbReference type="NCBI Taxonomy" id="585594"/>
    <lineage>
        <taxon>Eukaryota</taxon>
        <taxon>Fungi</taxon>
        <taxon>Dikarya</taxon>
        <taxon>Ascomycota</taxon>
        <taxon>Pezizomycotina</taxon>
        <taxon>Sordariomycetes</taxon>
        <taxon>Sordariomycetidae</taxon>
        <taxon>Sordariales</taxon>
        <taxon>Podosporaceae</taxon>
        <taxon>Cladorrhinum</taxon>
    </lineage>
</organism>
<dbReference type="PANTHER" id="PTHR42085">
    <property type="entry name" value="F-BOX DOMAIN-CONTAINING PROTEIN"/>
    <property type="match status" value="1"/>
</dbReference>
<dbReference type="PANTHER" id="PTHR42085:SF1">
    <property type="entry name" value="F-BOX DOMAIN-CONTAINING PROTEIN"/>
    <property type="match status" value="1"/>
</dbReference>
<comment type="caution">
    <text evidence="2">The sequence shown here is derived from an EMBL/GenBank/DDBJ whole genome shotgun (WGS) entry which is preliminary data.</text>
</comment>
<feature type="region of interest" description="Disordered" evidence="1">
    <location>
        <begin position="1"/>
        <end position="22"/>
    </location>
</feature>
<evidence type="ECO:0000313" key="3">
    <source>
        <dbReference type="Proteomes" id="UP001321749"/>
    </source>
</evidence>
<feature type="compositionally biased region" description="Basic residues" evidence="1">
    <location>
        <begin position="401"/>
        <end position="411"/>
    </location>
</feature>
<evidence type="ECO:0000313" key="2">
    <source>
        <dbReference type="EMBL" id="KAK4465863.1"/>
    </source>
</evidence>
<dbReference type="InterPro" id="IPR038883">
    <property type="entry name" value="AN11006-like"/>
</dbReference>
<gene>
    <name evidence="2" type="ORF">QBC42DRAFT_260569</name>
</gene>
<dbReference type="Proteomes" id="UP001321749">
    <property type="component" value="Unassembled WGS sequence"/>
</dbReference>
<feature type="region of interest" description="Disordered" evidence="1">
    <location>
        <begin position="395"/>
        <end position="431"/>
    </location>
</feature>
<evidence type="ECO:0000256" key="1">
    <source>
        <dbReference type="SAM" id="MobiDB-lite"/>
    </source>
</evidence>
<keyword evidence="3" id="KW-1185">Reference proteome</keyword>
<sequence length="500" mass="58118">MASPDWDDDEFIPPFEQHDQEDDAEVYYNRPLRDQNQQLVDENLQLKKLLRENGISWSPSLILNPNNPERGIWSEAVWPSAKKGSRSRASGTKGSKSRLRHCRRLPSLPVEIQLRILEYALTSDYPIIDPLSKINQDSLTPEEKKRGNQVAIGFLSTCKAYHAEGTHYLWTNNTFVFTSYVALRNFSNLSLEYRQNIKHITMRIIARYYDNEMRRHLAPYPAEGERPTQTIRLPIIERLREPTLARRGFRSYSWLQIVDFLDALRPPFVPDHPKEEPRPRLLPGLDSMRMDLVNFPPDFFLSPGGPAIHNMASHDLACTLNELQLTGVPECQWGGDISHQLARMVKDDGLLLKNNSTFVYNRYLRRYSKADNAKWKMRAVRAWKVLAEEYIRNSKKAGNAGHHHHHHHHSHRDGSGAIVMPSASNEDGAPPTVWKHRRTLWKRVPISRESEEREWVEFDRTTGFRVPEEYYGDEDKDTYDEDDLVCTHCGVIHSPYDEDY</sequence>
<reference evidence="2" key="1">
    <citation type="journal article" date="2023" name="Mol. Phylogenet. Evol.">
        <title>Genome-scale phylogeny and comparative genomics of the fungal order Sordariales.</title>
        <authorList>
            <person name="Hensen N."/>
            <person name="Bonometti L."/>
            <person name="Westerberg I."/>
            <person name="Brannstrom I.O."/>
            <person name="Guillou S."/>
            <person name="Cros-Aarteil S."/>
            <person name="Calhoun S."/>
            <person name="Haridas S."/>
            <person name="Kuo A."/>
            <person name="Mondo S."/>
            <person name="Pangilinan J."/>
            <person name="Riley R."/>
            <person name="LaButti K."/>
            <person name="Andreopoulos B."/>
            <person name="Lipzen A."/>
            <person name="Chen C."/>
            <person name="Yan M."/>
            <person name="Daum C."/>
            <person name="Ng V."/>
            <person name="Clum A."/>
            <person name="Steindorff A."/>
            <person name="Ohm R.A."/>
            <person name="Martin F."/>
            <person name="Silar P."/>
            <person name="Natvig D.O."/>
            <person name="Lalanne C."/>
            <person name="Gautier V."/>
            <person name="Ament-Velasquez S.L."/>
            <person name="Kruys A."/>
            <person name="Hutchinson M.I."/>
            <person name="Powell A.J."/>
            <person name="Barry K."/>
            <person name="Miller A.N."/>
            <person name="Grigoriev I.V."/>
            <person name="Debuchy R."/>
            <person name="Gladieux P."/>
            <person name="Hiltunen Thoren M."/>
            <person name="Johannesson H."/>
        </authorList>
    </citation>
    <scope>NUCLEOTIDE SEQUENCE</scope>
    <source>
        <strain evidence="2">PSN324</strain>
    </source>
</reference>
<name>A0AAV9HZS6_9PEZI</name>
<accession>A0AAV9HZS6</accession>
<dbReference type="EMBL" id="MU864936">
    <property type="protein sequence ID" value="KAK4465863.1"/>
    <property type="molecule type" value="Genomic_DNA"/>
</dbReference>
<reference evidence="2" key="2">
    <citation type="submission" date="2023-06" db="EMBL/GenBank/DDBJ databases">
        <authorList>
            <consortium name="Lawrence Berkeley National Laboratory"/>
            <person name="Mondo S.J."/>
            <person name="Hensen N."/>
            <person name="Bonometti L."/>
            <person name="Westerberg I."/>
            <person name="Brannstrom I.O."/>
            <person name="Guillou S."/>
            <person name="Cros-Aarteil S."/>
            <person name="Calhoun S."/>
            <person name="Haridas S."/>
            <person name="Kuo A."/>
            <person name="Pangilinan J."/>
            <person name="Riley R."/>
            <person name="Labutti K."/>
            <person name="Andreopoulos B."/>
            <person name="Lipzen A."/>
            <person name="Chen C."/>
            <person name="Yanf M."/>
            <person name="Daum C."/>
            <person name="Ng V."/>
            <person name="Clum A."/>
            <person name="Steindorff A."/>
            <person name="Ohm R."/>
            <person name="Martin F."/>
            <person name="Silar P."/>
            <person name="Natvig D."/>
            <person name="Lalanne C."/>
            <person name="Gautier V."/>
            <person name="Ament-Velasquez S.L."/>
            <person name="Kruys A."/>
            <person name="Hutchinson M.I."/>
            <person name="Powell A.J."/>
            <person name="Barry K."/>
            <person name="Miller A.N."/>
            <person name="Grigoriev I.V."/>
            <person name="Debuchy R."/>
            <person name="Gladieux P."/>
            <person name="Thoren M.H."/>
            <person name="Johannesson H."/>
        </authorList>
    </citation>
    <scope>NUCLEOTIDE SEQUENCE</scope>
    <source>
        <strain evidence="2">PSN324</strain>
    </source>
</reference>
<feature type="compositionally biased region" description="Acidic residues" evidence="1">
    <location>
        <begin position="1"/>
        <end position="11"/>
    </location>
</feature>
<proteinExistence type="predicted"/>
<dbReference type="AlphaFoldDB" id="A0AAV9HZS6"/>